<dbReference type="AlphaFoldDB" id="A0AAV5CV15"/>
<dbReference type="Proteomes" id="UP001054889">
    <property type="component" value="Unassembled WGS sequence"/>
</dbReference>
<keyword evidence="3" id="KW-0675">Receptor</keyword>
<comment type="catalytic activity">
    <reaction evidence="4">
        <text>L-threonyl-[protein] + ATP = O-phospho-L-threonyl-[protein] + ADP + H(+)</text>
        <dbReference type="Rhea" id="RHEA:46608"/>
        <dbReference type="Rhea" id="RHEA-COMP:11060"/>
        <dbReference type="Rhea" id="RHEA-COMP:11605"/>
        <dbReference type="ChEBI" id="CHEBI:15378"/>
        <dbReference type="ChEBI" id="CHEBI:30013"/>
        <dbReference type="ChEBI" id="CHEBI:30616"/>
        <dbReference type="ChEBI" id="CHEBI:61977"/>
        <dbReference type="ChEBI" id="CHEBI:456216"/>
        <dbReference type="EC" id="2.7.11.1"/>
    </reaction>
</comment>
<name>A0AAV5CV15_ELECO</name>
<accession>A0AAV5CV15</accession>
<dbReference type="InterPro" id="IPR036426">
    <property type="entry name" value="Bulb-type_lectin_dom_sf"/>
</dbReference>
<reference evidence="7" key="1">
    <citation type="journal article" date="2018" name="DNA Res.">
        <title>Multiple hybrid de novo genome assembly of finger millet, an orphan allotetraploid crop.</title>
        <authorList>
            <person name="Hatakeyama M."/>
            <person name="Aluri S."/>
            <person name="Balachadran M.T."/>
            <person name="Sivarajan S.R."/>
            <person name="Patrignani A."/>
            <person name="Gruter S."/>
            <person name="Poveda L."/>
            <person name="Shimizu-Inatsugi R."/>
            <person name="Baeten J."/>
            <person name="Francoijs K.J."/>
            <person name="Nataraja K.N."/>
            <person name="Reddy Y.A.N."/>
            <person name="Phadnis S."/>
            <person name="Ravikumar R.L."/>
            <person name="Schlapbach R."/>
            <person name="Sreeman S.M."/>
            <person name="Shimizu K.K."/>
        </authorList>
    </citation>
    <scope>NUCLEOTIDE SEQUENCE</scope>
</reference>
<organism evidence="7 8">
    <name type="scientific">Eleusine coracana subsp. coracana</name>
    <dbReference type="NCBI Taxonomy" id="191504"/>
    <lineage>
        <taxon>Eukaryota</taxon>
        <taxon>Viridiplantae</taxon>
        <taxon>Streptophyta</taxon>
        <taxon>Embryophyta</taxon>
        <taxon>Tracheophyta</taxon>
        <taxon>Spermatophyta</taxon>
        <taxon>Magnoliopsida</taxon>
        <taxon>Liliopsida</taxon>
        <taxon>Poales</taxon>
        <taxon>Poaceae</taxon>
        <taxon>PACMAD clade</taxon>
        <taxon>Chloridoideae</taxon>
        <taxon>Cynodonteae</taxon>
        <taxon>Eleusininae</taxon>
        <taxon>Eleusine</taxon>
    </lineage>
</organism>
<dbReference type="Pfam" id="PF07762">
    <property type="entry name" value="DUF1618"/>
    <property type="match status" value="1"/>
</dbReference>
<dbReference type="InterPro" id="IPR011676">
    <property type="entry name" value="DUF1618"/>
</dbReference>
<keyword evidence="8" id="KW-1185">Reference proteome</keyword>
<evidence type="ECO:0000313" key="7">
    <source>
        <dbReference type="EMBL" id="GJN01630.1"/>
    </source>
</evidence>
<evidence type="ECO:0000256" key="4">
    <source>
        <dbReference type="ARBA" id="ARBA00047899"/>
    </source>
</evidence>
<dbReference type="GO" id="GO:0016020">
    <property type="term" value="C:membrane"/>
    <property type="evidence" value="ECO:0007669"/>
    <property type="project" value="UniProtKB-SubCell"/>
</dbReference>
<dbReference type="InterPro" id="IPR001480">
    <property type="entry name" value="Bulb-type_lectin_dom"/>
</dbReference>
<evidence type="ECO:0000313" key="8">
    <source>
        <dbReference type="Proteomes" id="UP001054889"/>
    </source>
</evidence>
<evidence type="ECO:0000256" key="2">
    <source>
        <dbReference type="ARBA" id="ARBA00012513"/>
    </source>
</evidence>
<dbReference type="EC" id="2.7.11.1" evidence="2"/>
<feature type="domain" description="Bulb-type lectin" evidence="6">
    <location>
        <begin position="553"/>
        <end position="644"/>
    </location>
</feature>
<protein>
    <recommendedName>
        <fullName evidence="2">non-specific serine/threonine protein kinase</fullName>
        <ecNumber evidence="2">2.7.11.1</ecNumber>
    </recommendedName>
</protein>
<evidence type="ECO:0000256" key="5">
    <source>
        <dbReference type="ARBA" id="ARBA00048679"/>
    </source>
</evidence>
<comment type="subcellular location">
    <subcellularLocation>
        <location evidence="1">Membrane</location>
        <topology evidence="1">Single-pass type I membrane protein</topology>
    </subcellularLocation>
</comment>
<evidence type="ECO:0000256" key="1">
    <source>
        <dbReference type="ARBA" id="ARBA00004479"/>
    </source>
</evidence>
<evidence type="ECO:0000259" key="6">
    <source>
        <dbReference type="PROSITE" id="PS50927"/>
    </source>
</evidence>
<comment type="caution">
    <text evidence="7">The sequence shown here is derived from an EMBL/GenBank/DDBJ whole genome shotgun (WGS) entry which is preliminary data.</text>
</comment>
<dbReference type="GO" id="GO:0004674">
    <property type="term" value="F:protein serine/threonine kinase activity"/>
    <property type="evidence" value="ECO:0007669"/>
    <property type="project" value="UniProtKB-EC"/>
</dbReference>
<sequence length="644" mass="72676">MLLFTASTRLNSRSPTDLIVDRSDSDPASARLNLISMHAPQGEQRIVDPSMAMFKNFMDASLHPPVQDHHARAKAPVSWAMLDIKAYIADHCNATTAFGRTSTNVEIQVTFCTAPPPAISYFCVWCPEPSRLPEIAVEPRIVAAEADHVVLSLVLSSSSRSCSDHGIRDIFIYKAGSGETKPSLKRLVCHDQDFELFHNVIGILPHRNDDINLINDDDGRYHIVGLNPSAIPWQFNLHLSNSKTAHYRIVSLDRQHRHDQFRHSASKVIMLDEEGSCSMGFVDLWRGILVCDVLANTERLNYIPSPRSLMDNMKLHLDPVIARDVAVVHGRIKVMDLSGAFDASGWKATVWSRTTTYSHSPEEEWQRDFAFQVRDIVVDNNTLHLELLPKMMNKSGDDRTSRQTLEELHITHPTLSLDDEDIVYFMAKVDPWDKRAWVLAVDMRNKKLRDVGVFRAERTHGIALSYVQTRISKYFISTASSKYILREHCTVLLSAGMKGSMKRPGEFLLECPRKKQARMPIMDEVVTKNKEGLIDMVYSPVFIFLLIRSCKSEDQLTRERPLSPGDTFISQNGVFALGFFSPASSSKSLYVGIWFYNLTNSDPSRTTVWVANRDRLTVQTPVLLPQPSLSATTALALEQLEPND</sequence>
<dbReference type="EMBL" id="BQKI01000009">
    <property type="protein sequence ID" value="GJN01630.1"/>
    <property type="molecule type" value="Genomic_DNA"/>
</dbReference>
<proteinExistence type="predicted"/>
<dbReference type="Gene3D" id="2.90.10.10">
    <property type="entry name" value="Bulb-type lectin domain"/>
    <property type="match status" value="1"/>
</dbReference>
<evidence type="ECO:0000256" key="3">
    <source>
        <dbReference type="ARBA" id="ARBA00023170"/>
    </source>
</evidence>
<dbReference type="PANTHER" id="PTHR33074">
    <property type="entry name" value="EXPRESSED PROTEIN-RELATED"/>
    <property type="match status" value="1"/>
</dbReference>
<dbReference type="PROSITE" id="PS50927">
    <property type="entry name" value="BULB_LECTIN"/>
    <property type="match status" value="1"/>
</dbReference>
<dbReference type="GO" id="GO:0051707">
    <property type="term" value="P:response to other organism"/>
    <property type="evidence" value="ECO:0007669"/>
    <property type="project" value="UniProtKB-ARBA"/>
</dbReference>
<comment type="catalytic activity">
    <reaction evidence="5">
        <text>L-seryl-[protein] + ATP = O-phospho-L-seryl-[protein] + ADP + H(+)</text>
        <dbReference type="Rhea" id="RHEA:17989"/>
        <dbReference type="Rhea" id="RHEA-COMP:9863"/>
        <dbReference type="Rhea" id="RHEA-COMP:11604"/>
        <dbReference type="ChEBI" id="CHEBI:15378"/>
        <dbReference type="ChEBI" id="CHEBI:29999"/>
        <dbReference type="ChEBI" id="CHEBI:30616"/>
        <dbReference type="ChEBI" id="CHEBI:83421"/>
        <dbReference type="ChEBI" id="CHEBI:456216"/>
        <dbReference type="EC" id="2.7.11.1"/>
    </reaction>
</comment>
<gene>
    <name evidence="7" type="primary">ga18909</name>
    <name evidence="7" type="ORF">PR202_ga18909</name>
</gene>
<dbReference type="PANTHER" id="PTHR33074:SF68">
    <property type="entry name" value="OS09G0557100 PROTEIN"/>
    <property type="match status" value="1"/>
</dbReference>
<reference evidence="7" key="2">
    <citation type="submission" date="2021-12" db="EMBL/GenBank/DDBJ databases">
        <title>Resequencing data analysis of finger millet.</title>
        <authorList>
            <person name="Hatakeyama M."/>
            <person name="Aluri S."/>
            <person name="Balachadran M.T."/>
            <person name="Sivarajan S.R."/>
            <person name="Poveda L."/>
            <person name="Shimizu-Inatsugi R."/>
            <person name="Schlapbach R."/>
            <person name="Sreeman S.M."/>
            <person name="Shimizu K.K."/>
        </authorList>
    </citation>
    <scope>NUCLEOTIDE SEQUENCE</scope>
</reference>